<protein>
    <submittedName>
        <fullName evidence="2">Uncharacterized protein</fullName>
    </submittedName>
</protein>
<proteinExistence type="predicted"/>
<dbReference type="Proteomes" id="UP000475862">
    <property type="component" value="Unassembled WGS sequence"/>
</dbReference>
<evidence type="ECO:0000313" key="3">
    <source>
        <dbReference type="Proteomes" id="UP000475862"/>
    </source>
</evidence>
<keyword evidence="1" id="KW-1133">Transmembrane helix</keyword>
<organism evidence="2 3">
    <name type="scientific">Aphis glycines</name>
    <name type="common">Soybean aphid</name>
    <dbReference type="NCBI Taxonomy" id="307491"/>
    <lineage>
        <taxon>Eukaryota</taxon>
        <taxon>Metazoa</taxon>
        <taxon>Ecdysozoa</taxon>
        <taxon>Arthropoda</taxon>
        <taxon>Hexapoda</taxon>
        <taxon>Insecta</taxon>
        <taxon>Pterygota</taxon>
        <taxon>Neoptera</taxon>
        <taxon>Paraneoptera</taxon>
        <taxon>Hemiptera</taxon>
        <taxon>Sternorrhyncha</taxon>
        <taxon>Aphidomorpha</taxon>
        <taxon>Aphidoidea</taxon>
        <taxon>Aphididae</taxon>
        <taxon>Aphidini</taxon>
        <taxon>Aphis</taxon>
        <taxon>Aphis</taxon>
    </lineage>
</organism>
<keyword evidence="1" id="KW-0812">Transmembrane</keyword>
<evidence type="ECO:0000256" key="1">
    <source>
        <dbReference type="SAM" id="Phobius"/>
    </source>
</evidence>
<accession>A0A6G0T6C1</accession>
<keyword evidence="3" id="KW-1185">Reference proteome</keyword>
<feature type="transmembrane region" description="Helical" evidence="1">
    <location>
        <begin position="204"/>
        <end position="222"/>
    </location>
</feature>
<keyword evidence="1" id="KW-0472">Membrane</keyword>
<reference evidence="2 3" key="1">
    <citation type="submission" date="2019-08" db="EMBL/GenBank/DDBJ databases">
        <title>The genome of the soybean aphid Biotype 1, its phylome, world population structure and adaptation to the North American continent.</title>
        <authorList>
            <person name="Giordano R."/>
            <person name="Donthu R.K."/>
            <person name="Hernandez A.G."/>
            <person name="Wright C.L."/>
            <person name="Zimin A.V."/>
        </authorList>
    </citation>
    <scope>NUCLEOTIDE SEQUENCE [LARGE SCALE GENOMIC DNA]</scope>
    <source>
        <tissue evidence="2">Whole aphids</tissue>
    </source>
</reference>
<dbReference type="AlphaFoldDB" id="A0A6G0T6C1"/>
<gene>
    <name evidence="2" type="ORF">AGLY_014149</name>
</gene>
<comment type="caution">
    <text evidence="2">The sequence shown here is derived from an EMBL/GenBank/DDBJ whole genome shotgun (WGS) entry which is preliminary data.</text>
</comment>
<evidence type="ECO:0000313" key="2">
    <source>
        <dbReference type="EMBL" id="KAE9525622.1"/>
    </source>
</evidence>
<sequence length="385" mass="44739">MPVPLGGVGSKILACISVVLLFESQVYGLALVIVHDKSQSLLDQLERLICLQEVVLHNLYNVSNFYQARRQRIQKTSEHLKWHLILIISNQCEEYVHELHLQSSHCTTVNLVQTKTLYAMFHQSLRSEFNRHFLGYTSCNRHSSYSSGLSTSNYFVIFSETCFILKIPHHVCQVNLHNWCFIHFHFILHLVIFDILRHPITLDIFKFSSFFISVTLSSFLFSRYLRRDSIRSRGITISFSRIAILRVLSLSFFLSLSANLSRSLRSSSLSLEPINTDNFGGQNSYRIFCQLTILYYINYITNQYVGLATLSNESEIAEELDMDELRQSLASLKARKVDYYKEAAKLAKGKNVTYVKTLKLFEVKNRFSFSYYLLVLYPHVMSMFY</sequence>
<name>A0A6G0T6C1_APHGL</name>
<feature type="transmembrane region" description="Helical" evidence="1">
    <location>
        <begin position="243"/>
        <end position="260"/>
    </location>
</feature>
<dbReference type="EMBL" id="VYZN01000059">
    <property type="protein sequence ID" value="KAE9525622.1"/>
    <property type="molecule type" value="Genomic_DNA"/>
</dbReference>